<gene>
    <name evidence="12" type="ORF">P8192_06040</name>
</gene>
<dbReference type="PROSITE" id="PS51371">
    <property type="entry name" value="CBS"/>
    <property type="match status" value="2"/>
</dbReference>
<evidence type="ECO:0000256" key="3">
    <source>
        <dbReference type="ARBA" id="ARBA00022692"/>
    </source>
</evidence>
<dbReference type="CDD" id="cd04590">
    <property type="entry name" value="CBS_pair_CorC_HlyC_assoc"/>
    <property type="match status" value="1"/>
</dbReference>
<evidence type="ECO:0000256" key="8">
    <source>
        <dbReference type="PROSITE-ProRule" id="PRU01193"/>
    </source>
</evidence>
<feature type="domain" description="CBS" evidence="10">
    <location>
        <begin position="283"/>
        <end position="342"/>
    </location>
</feature>
<dbReference type="RefSeq" id="WP_278159336.1">
    <property type="nucleotide sequence ID" value="NZ_CP121252.1"/>
</dbReference>
<organism evidence="12 13">
    <name type="scientific">Citricoccus muralis</name>
    <dbReference type="NCBI Taxonomy" id="169134"/>
    <lineage>
        <taxon>Bacteria</taxon>
        <taxon>Bacillati</taxon>
        <taxon>Actinomycetota</taxon>
        <taxon>Actinomycetes</taxon>
        <taxon>Micrococcales</taxon>
        <taxon>Micrococcaceae</taxon>
        <taxon>Citricoccus</taxon>
    </lineage>
</organism>
<evidence type="ECO:0000259" key="10">
    <source>
        <dbReference type="PROSITE" id="PS51371"/>
    </source>
</evidence>
<dbReference type="SMART" id="SM00116">
    <property type="entry name" value="CBS"/>
    <property type="match status" value="2"/>
</dbReference>
<feature type="transmembrane region" description="Helical" evidence="9">
    <location>
        <begin position="6"/>
        <end position="28"/>
    </location>
</feature>
<keyword evidence="6 8" id="KW-0472">Membrane</keyword>
<reference evidence="12 13" key="1">
    <citation type="submission" date="2023-04" db="EMBL/GenBank/DDBJ databases">
        <title>Funneling lignin-derived compounds into biodiesel using alkali-halophilic Citricoccus sp. P2.</title>
        <authorList>
            <person name="Luo C.-B."/>
        </authorList>
    </citation>
    <scope>NUCLEOTIDE SEQUENCE [LARGE SCALE GENOMIC DNA]</scope>
    <source>
        <strain evidence="12 13">P2</strain>
    </source>
</reference>
<protein>
    <submittedName>
        <fullName evidence="12">Hemolysin family protein</fullName>
    </submittedName>
</protein>
<comment type="subcellular location">
    <subcellularLocation>
        <location evidence="1">Cell membrane</location>
        <topology evidence="1">Multi-pass membrane protein</topology>
    </subcellularLocation>
</comment>
<evidence type="ECO:0000313" key="12">
    <source>
        <dbReference type="EMBL" id="WFP17660.1"/>
    </source>
</evidence>
<dbReference type="SUPFAM" id="SSF54631">
    <property type="entry name" value="CBS-domain pair"/>
    <property type="match status" value="1"/>
</dbReference>
<feature type="domain" description="CBS" evidence="10">
    <location>
        <begin position="221"/>
        <end position="281"/>
    </location>
</feature>
<feature type="transmembrane region" description="Helical" evidence="9">
    <location>
        <begin position="96"/>
        <end position="118"/>
    </location>
</feature>
<sequence length="352" mass="38183">MSSDLMGLIWLVVLLIGNAFFVGGEFAVMGARRSQIEPRAEAGHKRAKTALFAMEHVSQMLAICQLGITVCSLLILNISEPAIHHLFVIPLEAIGIPAAAADITAFVFALLIVTFLHVTFGEMVPKNAAVSMADKAVMLLAPPLVWLEKALRPVIWFMNWMANIVLRAMRVEPKDEVNSSFTLEEVQSIVAESTRTGLVEDSSGLLAGALEFTAHTAGSVMVPDSGVITLPAGGTPADFEEAVRKTGFSRFVLENDDGTYLGYLHLKDVMTISAERSREPIPLTKVRSMANVDASEEIEDALSLMQRTGSHMARVISADGQTVGVLFLEDVLEILVGEIHDATQANAPRRRY</sequence>
<dbReference type="PROSITE" id="PS51846">
    <property type="entry name" value="CNNM"/>
    <property type="match status" value="1"/>
</dbReference>
<evidence type="ECO:0000313" key="13">
    <source>
        <dbReference type="Proteomes" id="UP001219037"/>
    </source>
</evidence>
<dbReference type="InterPro" id="IPR051676">
    <property type="entry name" value="UPF0053_domain"/>
</dbReference>
<dbReference type="Pfam" id="PF01595">
    <property type="entry name" value="CNNM"/>
    <property type="match status" value="1"/>
</dbReference>
<keyword evidence="3 8" id="KW-0812">Transmembrane</keyword>
<evidence type="ECO:0000256" key="6">
    <source>
        <dbReference type="ARBA" id="ARBA00023136"/>
    </source>
</evidence>
<proteinExistence type="predicted"/>
<evidence type="ECO:0000256" key="9">
    <source>
        <dbReference type="SAM" id="Phobius"/>
    </source>
</evidence>
<name>A0ABY8H939_9MICC</name>
<evidence type="ECO:0000256" key="4">
    <source>
        <dbReference type="ARBA" id="ARBA00022737"/>
    </source>
</evidence>
<dbReference type="Proteomes" id="UP001219037">
    <property type="component" value="Chromosome"/>
</dbReference>
<dbReference type="InterPro" id="IPR002550">
    <property type="entry name" value="CNNM"/>
</dbReference>
<dbReference type="InterPro" id="IPR044751">
    <property type="entry name" value="Ion_transp-like_CBS"/>
</dbReference>
<keyword evidence="13" id="KW-1185">Reference proteome</keyword>
<dbReference type="InterPro" id="IPR046342">
    <property type="entry name" value="CBS_dom_sf"/>
</dbReference>
<keyword evidence="5 8" id="KW-1133">Transmembrane helix</keyword>
<feature type="transmembrane region" description="Helical" evidence="9">
    <location>
        <begin position="49"/>
        <end position="76"/>
    </location>
</feature>
<evidence type="ECO:0000256" key="5">
    <source>
        <dbReference type="ARBA" id="ARBA00022989"/>
    </source>
</evidence>
<keyword evidence="4" id="KW-0677">Repeat</keyword>
<dbReference type="Gene3D" id="3.10.580.10">
    <property type="entry name" value="CBS-domain"/>
    <property type="match status" value="1"/>
</dbReference>
<dbReference type="EMBL" id="CP121252">
    <property type="protein sequence ID" value="WFP17660.1"/>
    <property type="molecule type" value="Genomic_DNA"/>
</dbReference>
<evidence type="ECO:0000256" key="1">
    <source>
        <dbReference type="ARBA" id="ARBA00004651"/>
    </source>
</evidence>
<keyword evidence="7" id="KW-0129">CBS domain</keyword>
<feature type="domain" description="CNNM transmembrane" evidence="11">
    <location>
        <begin position="1"/>
        <end position="203"/>
    </location>
</feature>
<evidence type="ECO:0000256" key="2">
    <source>
        <dbReference type="ARBA" id="ARBA00022475"/>
    </source>
</evidence>
<dbReference type="Pfam" id="PF00571">
    <property type="entry name" value="CBS"/>
    <property type="match status" value="2"/>
</dbReference>
<dbReference type="InterPro" id="IPR000644">
    <property type="entry name" value="CBS_dom"/>
</dbReference>
<evidence type="ECO:0000259" key="11">
    <source>
        <dbReference type="PROSITE" id="PS51846"/>
    </source>
</evidence>
<evidence type="ECO:0000256" key="7">
    <source>
        <dbReference type="PROSITE-ProRule" id="PRU00703"/>
    </source>
</evidence>
<dbReference type="PANTHER" id="PTHR43099">
    <property type="entry name" value="UPF0053 PROTEIN YRKA"/>
    <property type="match status" value="1"/>
</dbReference>
<accession>A0ABY8H939</accession>
<keyword evidence="2" id="KW-1003">Cell membrane</keyword>
<dbReference type="PANTHER" id="PTHR43099:SF5">
    <property type="entry name" value="HLYC_CORC FAMILY TRANSPORTER"/>
    <property type="match status" value="1"/>
</dbReference>